<evidence type="ECO:0000256" key="4">
    <source>
        <dbReference type="ARBA" id="ARBA00023125"/>
    </source>
</evidence>
<evidence type="ECO:0000256" key="3">
    <source>
        <dbReference type="ARBA" id="ARBA00023015"/>
    </source>
</evidence>
<evidence type="ECO:0000256" key="6">
    <source>
        <dbReference type="ARBA" id="ARBA00023242"/>
    </source>
</evidence>
<keyword evidence="4" id="KW-0238">DNA-binding</keyword>
<evidence type="ECO:0000256" key="1">
    <source>
        <dbReference type="ARBA" id="ARBA00022723"/>
    </source>
</evidence>
<keyword evidence="3" id="KW-0805">Transcription regulation</keyword>
<dbReference type="PANTHER" id="PTHR36206">
    <property type="entry name" value="ASPERCRYPTIN BIOSYNTHESIS CLUSTER-SPECIFIC TRANSCRIPTION REGULATOR ATNN-RELATED"/>
    <property type="match status" value="1"/>
</dbReference>
<sequence>MLEGPLPHAFWSHSVPQLAHRDLAVRQATVALGSLYQQFRNVGKNDMTQRIFALNRYNSAINLVANSDSMELDSVAVTSILFTCIELLCGNKKSALIHYDHGKNILDTYLPSPQLKYMFRQIRAFMIFSDSHLHSLLDESDTSHMAEPLASQSPIQDSSTTDLTWSVPLSTDILFFMNRSPRDVTILPDHQALNKGLDTWSFVVAGLIASDDCPLVDVAMRNTLEARSLICNIMTMQSIHGDEAFRKCETEFTRILEIAADFEKMGAPKFIVEIGFPPLLQFVFKKCKALDLRLAALALFKTACCSSKALFDCQGIYKMAKRQIERDHQVKLEPDWAVRDARGWRSFLNEARRTSLGKNHWQNSKGPWVFRVLNAREKLRQITT</sequence>
<keyword evidence="6" id="KW-0539">Nucleus</keyword>
<dbReference type="EMBL" id="JAQJAN010000018">
    <property type="protein sequence ID" value="KAJ5709738.1"/>
    <property type="molecule type" value="Genomic_DNA"/>
</dbReference>
<organism evidence="7 8">
    <name type="scientific">Penicillium malachiteum</name>
    <dbReference type="NCBI Taxonomy" id="1324776"/>
    <lineage>
        <taxon>Eukaryota</taxon>
        <taxon>Fungi</taxon>
        <taxon>Dikarya</taxon>
        <taxon>Ascomycota</taxon>
        <taxon>Pezizomycotina</taxon>
        <taxon>Eurotiomycetes</taxon>
        <taxon>Eurotiomycetidae</taxon>
        <taxon>Eurotiales</taxon>
        <taxon>Aspergillaceae</taxon>
        <taxon>Penicillium</taxon>
    </lineage>
</organism>
<accession>A0AAD6HE99</accession>
<evidence type="ECO:0000313" key="8">
    <source>
        <dbReference type="Proteomes" id="UP001215712"/>
    </source>
</evidence>
<dbReference type="Proteomes" id="UP001215712">
    <property type="component" value="Unassembled WGS sequence"/>
</dbReference>
<name>A0AAD6HE99_9EURO</name>
<gene>
    <name evidence="7" type="ORF">N7493_010029</name>
</gene>
<dbReference type="PANTHER" id="PTHR36206:SF12">
    <property type="entry name" value="ASPERCRYPTIN BIOSYNTHESIS CLUSTER-SPECIFIC TRANSCRIPTION REGULATOR ATNN-RELATED"/>
    <property type="match status" value="1"/>
</dbReference>
<dbReference type="GO" id="GO:0046872">
    <property type="term" value="F:metal ion binding"/>
    <property type="evidence" value="ECO:0007669"/>
    <property type="project" value="UniProtKB-KW"/>
</dbReference>
<keyword evidence="2" id="KW-0862">Zinc</keyword>
<dbReference type="GO" id="GO:0003677">
    <property type="term" value="F:DNA binding"/>
    <property type="evidence" value="ECO:0007669"/>
    <property type="project" value="UniProtKB-KW"/>
</dbReference>
<dbReference type="AlphaFoldDB" id="A0AAD6HE99"/>
<reference evidence="7" key="2">
    <citation type="submission" date="2023-01" db="EMBL/GenBank/DDBJ databases">
        <authorList>
            <person name="Petersen C."/>
        </authorList>
    </citation>
    <scope>NUCLEOTIDE SEQUENCE</scope>
    <source>
        <strain evidence="7">IBT 17514</strain>
    </source>
</reference>
<evidence type="ECO:0000256" key="2">
    <source>
        <dbReference type="ARBA" id="ARBA00022833"/>
    </source>
</evidence>
<protein>
    <submittedName>
        <fullName evidence="7">Uncharacterized protein</fullName>
    </submittedName>
</protein>
<dbReference type="InterPro" id="IPR052360">
    <property type="entry name" value="Transcr_Regulatory_Proteins"/>
</dbReference>
<keyword evidence="1" id="KW-0479">Metal-binding</keyword>
<evidence type="ECO:0000256" key="5">
    <source>
        <dbReference type="ARBA" id="ARBA00023163"/>
    </source>
</evidence>
<comment type="caution">
    <text evidence="7">The sequence shown here is derived from an EMBL/GenBank/DDBJ whole genome shotgun (WGS) entry which is preliminary data.</text>
</comment>
<keyword evidence="8" id="KW-1185">Reference proteome</keyword>
<keyword evidence="5" id="KW-0804">Transcription</keyword>
<evidence type="ECO:0000313" key="7">
    <source>
        <dbReference type="EMBL" id="KAJ5709738.1"/>
    </source>
</evidence>
<reference evidence="7" key="1">
    <citation type="journal article" date="2023" name="IMA Fungus">
        <title>Comparative genomic study of the Penicillium genus elucidates a diverse pangenome and 15 lateral gene transfer events.</title>
        <authorList>
            <person name="Petersen C."/>
            <person name="Sorensen T."/>
            <person name="Nielsen M.R."/>
            <person name="Sondergaard T.E."/>
            <person name="Sorensen J.L."/>
            <person name="Fitzpatrick D.A."/>
            <person name="Frisvad J.C."/>
            <person name="Nielsen K.L."/>
        </authorList>
    </citation>
    <scope>NUCLEOTIDE SEQUENCE</scope>
    <source>
        <strain evidence="7">IBT 17514</strain>
    </source>
</reference>
<proteinExistence type="predicted"/>